<protein>
    <submittedName>
        <fullName evidence="2">Uncharacterized protein</fullName>
    </submittedName>
</protein>
<evidence type="ECO:0000313" key="2">
    <source>
        <dbReference type="EMBL" id="OZG51662.1"/>
    </source>
</evidence>
<feature type="transmembrane region" description="Helical" evidence="1">
    <location>
        <begin position="604"/>
        <end position="624"/>
    </location>
</feature>
<keyword evidence="1" id="KW-0812">Transmembrane</keyword>
<dbReference type="OrthoDB" id="3230998at2"/>
<dbReference type="EMBL" id="MWWR01000007">
    <property type="protein sequence ID" value="OZG51662.1"/>
    <property type="molecule type" value="Genomic_DNA"/>
</dbReference>
<evidence type="ECO:0000256" key="1">
    <source>
        <dbReference type="SAM" id="Phobius"/>
    </source>
</evidence>
<feature type="transmembrane region" description="Helical" evidence="1">
    <location>
        <begin position="162"/>
        <end position="179"/>
    </location>
</feature>
<name>A0A261EXS8_9BIFI</name>
<comment type="caution">
    <text evidence="2">The sequence shown here is derived from an EMBL/GenBank/DDBJ whole genome shotgun (WGS) entry which is preliminary data.</text>
</comment>
<evidence type="ECO:0000313" key="3">
    <source>
        <dbReference type="Proteomes" id="UP000216725"/>
    </source>
</evidence>
<feature type="transmembrane region" description="Helical" evidence="1">
    <location>
        <begin position="644"/>
        <end position="664"/>
    </location>
</feature>
<keyword evidence="1" id="KW-0472">Membrane</keyword>
<gene>
    <name evidence="2" type="ORF">PSRA_1059</name>
</gene>
<feature type="transmembrane region" description="Helical" evidence="1">
    <location>
        <begin position="562"/>
        <end position="584"/>
    </location>
</feature>
<proteinExistence type="predicted"/>
<dbReference type="AlphaFoldDB" id="A0A261EXS8"/>
<feature type="transmembrane region" description="Helical" evidence="1">
    <location>
        <begin position="219"/>
        <end position="237"/>
    </location>
</feature>
<keyword evidence="1" id="KW-1133">Transmembrane helix</keyword>
<feature type="transmembrane region" description="Helical" evidence="1">
    <location>
        <begin position="243"/>
        <end position="265"/>
    </location>
</feature>
<organism evidence="2 3">
    <name type="scientific">Pseudoscardovia radai</name>
    <dbReference type="NCBI Taxonomy" id="987066"/>
    <lineage>
        <taxon>Bacteria</taxon>
        <taxon>Bacillati</taxon>
        <taxon>Actinomycetota</taxon>
        <taxon>Actinomycetes</taxon>
        <taxon>Bifidobacteriales</taxon>
        <taxon>Bifidobacteriaceae</taxon>
        <taxon>Pseudoscardovia</taxon>
    </lineage>
</organism>
<feature type="transmembrane region" description="Helical" evidence="1">
    <location>
        <begin position="191"/>
        <end position="212"/>
    </location>
</feature>
<reference evidence="2 3" key="1">
    <citation type="journal article" date="2017" name="BMC Genomics">
        <title>Comparative genomic and phylogenomic analyses of the Bifidobacteriaceae family.</title>
        <authorList>
            <person name="Lugli G.A."/>
            <person name="Milani C."/>
            <person name="Turroni F."/>
            <person name="Duranti S."/>
            <person name="Mancabelli L."/>
            <person name="Mangifesta M."/>
            <person name="Ferrario C."/>
            <person name="Modesto M."/>
            <person name="Mattarelli P."/>
            <person name="Jiri K."/>
            <person name="van Sinderen D."/>
            <person name="Ventura M."/>
        </authorList>
    </citation>
    <scope>NUCLEOTIDE SEQUENCE [LARGE SCALE GENOMIC DNA]</scope>
    <source>
        <strain evidence="2 3">DSM 24742</strain>
    </source>
</reference>
<feature type="transmembrane region" description="Helical" evidence="1">
    <location>
        <begin position="63"/>
        <end position="89"/>
    </location>
</feature>
<feature type="transmembrane region" description="Helical" evidence="1">
    <location>
        <begin position="308"/>
        <end position="329"/>
    </location>
</feature>
<sequence length="691" mass="75052">MAQVALRSGIRRFFARRSAAVEDAADAVAGDASKTGAAYADSVSASRDDAASRRTGLRAPRPGVLCAIMAVAIVLRIAAARFVGVWFWALQHWDDTVLLRYSLPGYYSNPSDDGALMKVTGYSQLLRVVRILHLNYPTVLALLWVAAALVVFFLVRAVSRRPWLSVAAFLYTLFYPVAFEANIGTRMYRNSILIPCYVFVIGLVLLMTYRVLSRTARPWPLVGQSVLMTVALVYTYWVKEDGLWMVACVAAAAAVCIVAQVVICVRDRRREAGERNHDAPAASLQASPSDAASSDAAASSAPAAWRRIVAVVIAFAIPFAGLAASSVAYKSVNRKYFGAYVGNMRLGGETGRFVEYLYAIDAPGRSSYVWAPADAIRQAFDASPTLQSHPELYQAIVHTPWIVKPDHSNITDTIFETPIPGDSITWVLHSALVETGLWTSQEAVNDLFAQVNCEIQAAFDNGTLRKSRTIQPLASVGGYTRREIAGLVPYIAEGYAGVTFLAGYTPGAKYGDYLDNAATNGQTKQIGATAAEAFGLPYLADYTLRSPTRYALANTFAILLFWAYRILNTLLLIALAIVLIGGIVRLVRRRRAAPPVTARSVMTYLLLVAAVGVSLVYSTVIQWYNAFLYHNDGFSMTWSNYYDLGAVAMQILVFALAACILASWREGRAAASSSSAANETANGAHGEVRQS</sequence>
<dbReference type="Proteomes" id="UP000216725">
    <property type="component" value="Unassembled WGS sequence"/>
</dbReference>
<dbReference type="RefSeq" id="WP_143516344.1">
    <property type="nucleotide sequence ID" value="NZ_MWWR01000007.1"/>
</dbReference>
<feature type="transmembrane region" description="Helical" evidence="1">
    <location>
        <begin position="134"/>
        <end position="155"/>
    </location>
</feature>
<accession>A0A261EXS8</accession>
<keyword evidence="3" id="KW-1185">Reference proteome</keyword>